<dbReference type="Gene3D" id="1.25.40.390">
    <property type="match status" value="1"/>
</dbReference>
<dbReference type="InterPro" id="IPR033985">
    <property type="entry name" value="SusD-like_N"/>
</dbReference>
<protein>
    <submittedName>
        <fullName evidence="8">RagB/SusD family nutrient uptake outer membrane protein</fullName>
    </submittedName>
</protein>
<gene>
    <name evidence="8" type="ORF">ACFS7Y_15045</name>
</gene>
<dbReference type="PROSITE" id="PS51257">
    <property type="entry name" value="PROKAR_LIPOPROTEIN"/>
    <property type="match status" value="1"/>
</dbReference>
<evidence type="ECO:0000256" key="2">
    <source>
        <dbReference type="ARBA" id="ARBA00006275"/>
    </source>
</evidence>
<evidence type="ECO:0000313" key="8">
    <source>
        <dbReference type="EMBL" id="MFD2968715.1"/>
    </source>
</evidence>
<evidence type="ECO:0000256" key="5">
    <source>
        <dbReference type="ARBA" id="ARBA00023237"/>
    </source>
</evidence>
<organism evidence="8 9">
    <name type="scientific">Sphingobacterium bambusae</name>
    <dbReference type="NCBI Taxonomy" id="662858"/>
    <lineage>
        <taxon>Bacteria</taxon>
        <taxon>Pseudomonadati</taxon>
        <taxon>Bacteroidota</taxon>
        <taxon>Sphingobacteriia</taxon>
        <taxon>Sphingobacteriales</taxon>
        <taxon>Sphingobacteriaceae</taxon>
        <taxon>Sphingobacterium</taxon>
    </lineage>
</organism>
<feature type="domain" description="SusD-like N-terminal" evidence="7">
    <location>
        <begin position="84"/>
        <end position="212"/>
    </location>
</feature>
<dbReference type="Proteomes" id="UP001597525">
    <property type="component" value="Unassembled WGS sequence"/>
</dbReference>
<comment type="similarity">
    <text evidence="2">Belongs to the SusD family.</text>
</comment>
<keyword evidence="5" id="KW-0998">Cell outer membrane</keyword>
<keyword evidence="4" id="KW-0472">Membrane</keyword>
<dbReference type="Pfam" id="PF14322">
    <property type="entry name" value="SusD-like_3"/>
    <property type="match status" value="1"/>
</dbReference>
<evidence type="ECO:0000259" key="7">
    <source>
        <dbReference type="Pfam" id="PF14322"/>
    </source>
</evidence>
<comment type="caution">
    <text evidence="8">The sequence shown here is derived from an EMBL/GenBank/DDBJ whole genome shotgun (WGS) entry which is preliminary data.</text>
</comment>
<proteinExistence type="inferred from homology"/>
<evidence type="ECO:0000259" key="6">
    <source>
        <dbReference type="Pfam" id="PF07980"/>
    </source>
</evidence>
<feature type="domain" description="RagB/SusD" evidence="6">
    <location>
        <begin position="333"/>
        <end position="644"/>
    </location>
</feature>
<keyword evidence="3" id="KW-0732">Signal</keyword>
<keyword evidence="9" id="KW-1185">Reference proteome</keyword>
<dbReference type="Pfam" id="PF07980">
    <property type="entry name" value="SusD_RagB"/>
    <property type="match status" value="1"/>
</dbReference>
<accession>A0ABW6BGQ3</accession>
<dbReference type="EMBL" id="JBHUPB010000010">
    <property type="protein sequence ID" value="MFD2968715.1"/>
    <property type="molecule type" value="Genomic_DNA"/>
</dbReference>
<dbReference type="InterPro" id="IPR011990">
    <property type="entry name" value="TPR-like_helical_dom_sf"/>
</dbReference>
<sequence length="645" mass="73664">MFFKDNNSGSPFCRVAVRFLWFFLTVLASSCGNYLDVTPENVGTIDYAFRNRNEAEKYLFACYNTLQGLNTQINDPGFITSGEVYNNSYADNLAATNFLILSGTQNTNSPILNYWEGTAGGINLFQGIRRCNIMLENIQKPIDLSDTERERWISEVKFLKAYYHYILLKMYGPIPIMDNADDISESLEVYRKKRVHADIVFSYITNLLDESIPSLPVLISNTSQELGRITRSIALGVKAEVLALQASPLFNGNPDYSSFRDQQGEALFAETQDISKWRNAAKAAKEAIDHARAQGHELYDLIIPAAIPLEINDSLKRLLTLQQAITEKWDLNKEVIWALNGTVGYQENYIPRLASVRGNSHGNVGVPLAVAELYYTQNGVPLEEDNTFDYNQRYNLKIADRVDRFYIRENYTTVSANFNREPRYYASIGFDGGAWYGGGVLDPNAMLYVQARKGGNSGVLEYGRANLTGFWPKKLVNFLTSIDPNSGNVTINNYRMPRLRLSDLYLLYAECLNESEGPSTEVYDYIDRVRARAGLKGVVQSWTKYSSLPNKPQTKEGLRDIIHRERRVELMFEGKSGWDLRRWKEYVNEVSKPIQGWNVNQEEIRAYYTVQTYLIPALTNKDYFWPVSISELLRNNNLVQSPIWR</sequence>
<evidence type="ECO:0000313" key="9">
    <source>
        <dbReference type="Proteomes" id="UP001597525"/>
    </source>
</evidence>
<reference evidence="9" key="1">
    <citation type="journal article" date="2019" name="Int. J. Syst. Evol. Microbiol.">
        <title>The Global Catalogue of Microorganisms (GCM) 10K type strain sequencing project: providing services to taxonomists for standard genome sequencing and annotation.</title>
        <authorList>
            <consortium name="The Broad Institute Genomics Platform"/>
            <consortium name="The Broad Institute Genome Sequencing Center for Infectious Disease"/>
            <person name="Wu L."/>
            <person name="Ma J."/>
        </authorList>
    </citation>
    <scope>NUCLEOTIDE SEQUENCE [LARGE SCALE GENOMIC DNA]</scope>
    <source>
        <strain evidence="9">KCTC 22814</strain>
    </source>
</reference>
<evidence type="ECO:0000256" key="3">
    <source>
        <dbReference type="ARBA" id="ARBA00022729"/>
    </source>
</evidence>
<name>A0ABW6BGQ3_9SPHI</name>
<evidence type="ECO:0000256" key="1">
    <source>
        <dbReference type="ARBA" id="ARBA00004442"/>
    </source>
</evidence>
<dbReference type="InterPro" id="IPR012944">
    <property type="entry name" value="SusD_RagB_dom"/>
</dbReference>
<evidence type="ECO:0000256" key="4">
    <source>
        <dbReference type="ARBA" id="ARBA00023136"/>
    </source>
</evidence>
<dbReference type="RefSeq" id="WP_320185016.1">
    <property type="nucleotide sequence ID" value="NZ_CP138332.1"/>
</dbReference>
<comment type="subcellular location">
    <subcellularLocation>
        <location evidence="1">Cell outer membrane</location>
    </subcellularLocation>
</comment>
<dbReference type="SUPFAM" id="SSF48452">
    <property type="entry name" value="TPR-like"/>
    <property type="match status" value="1"/>
</dbReference>